<dbReference type="OrthoDB" id="608866at2759"/>
<evidence type="ECO:0000259" key="4">
    <source>
        <dbReference type="PROSITE" id="PS51294"/>
    </source>
</evidence>
<name>A0A8K0H7G9_9ROSA</name>
<dbReference type="PROSITE" id="PS51294">
    <property type="entry name" value="HTH_MYB"/>
    <property type="match status" value="1"/>
</dbReference>
<dbReference type="InterPro" id="IPR017930">
    <property type="entry name" value="Myb_dom"/>
</dbReference>
<dbReference type="InterPro" id="IPR001005">
    <property type="entry name" value="SANT/Myb"/>
</dbReference>
<dbReference type="SUPFAM" id="SSF46689">
    <property type="entry name" value="Homeodomain-like"/>
    <property type="match status" value="1"/>
</dbReference>
<dbReference type="Pfam" id="PF00249">
    <property type="entry name" value="Myb_DNA-binding"/>
    <property type="match status" value="1"/>
</dbReference>
<comment type="caution">
    <text evidence="5">The sequence shown here is derived from an EMBL/GenBank/DDBJ whole genome shotgun (WGS) entry which is preliminary data.</text>
</comment>
<evidence type="ECO:0000256" key="1">
    <source>
        <dbReference type="ARBA" id="ARBA00004123"/>
    </source>
</evidence>
<dbReference type="Proteomes" id="UP000796880">
    <property type="component" value="Unassembled WGS sequence"/>
</dbReference>
<feature type="domain" description="Myb-like" evidence="3">
    <location>
        <begin position="194"/>
        <end position="247"/>
    </location>
</feature>
<dbReference type="EMBL" id="VOIH02000005">
    <property type="protein sequence ID" value="KAF3447252.1"/>
    <property type="molecule type" value="Genomic_DNA"/>
</dbReference>
<keyword evidence="6" id="KW-1185">Reference proteome</keyword>
<evidence type="ECO:0000313" key="5">
    <source>
        <dbReference type="EMBL" id="KAF3447252.1"/>
    </source>
</evidence>
<comment type="subcellular location">
    <subcellularLocation>
        <location evidence="1">Nucleus</location>
    </subcellularLocation>
</comment>
<proteinExistence type="predicted"/>
<feature type="domain" description="HTH myb-type" evidence="4">
    <location>
        <begin position="196"/>
        <end position="251"/>
    </location>
</feature>
<dbReference type="Gene3D" id="1.10.10.60">
    <property type="entry name" value="Homeodomain-like"/>
    <property type="match status" value="1"/>
</dbReference>
<dbReference type="InterPro" id="IPR009057">
    <property type="entry name" value="Homeodomain-like_sf"/>
</dbReference>
<protein>
    <submittedName>
        <fullName evidence="5">Uncharacterized protein</fullName>
    </submittedName>
</protein>
<dbReference type="SMART" id="SM00717">
    <property type="entry name" value="SANT"/>
    <property type="match status" value="1"/>
</dbReference>
<evidence type="ECO:0000256" key="2">
    <source>
        <dbReference type="ARBA" id="ARBA00023242"/>
    </source>
</evidence>
<gene>
    <name evidence="5" type="ORF">FNV43_RR12432</name>
</gene>
<reference evidence="5" key="1">
    <citation type="submission" date="2020-03" db="EMBL/GenBank/DDBJ databases">
        <title>A high-quality chromosome-level genome assembly of a woody plant with both climbing and erect habits, Rhamnella rubrinervis.</title>
        <authorList>
            <person name="Lu Z."/>
            <person name="Yang Y."/>
            <person name="Zhu X."/>
            <person name="Sun Y."/>
        </authorList>
    </citation>
    <scope>NUCLEOTIDE SEQUENCE</scope>
    <source>
        <strain evidence="5">BYM</strain>
        <tissue evidence="5">Leaf</tissue>
    </source>
</reference>
<sequence>MIEKVKKNKKGSISEDDVATVLKRYSATTVLALLQEVAHCPDAKIDWNALVERTSTGITNAREYQMLWRHLAYRGSLPEKFQDDAQPLDDDSDLEFELEAFPSVNSEAATEAAACVKVLIASGLLSDSSRTNGSTVEAPLTMHIPNVQSSRAFENSQPTCPMQGTNITVPVTLLLKQPTPAPTVAEGLDVNGSAGKKKRKPWSQAEDLQLIAAVQKLGEGNWSNIAKGDFEGYRNPQQLSQRWANIRKRHGNLNIGGNTSGSQLSEAQLAARHAVSLALNMPVKNLSASNIGHAASSNLAGTSATSNLAGINSITNAAGANATSNSVGTNTTCNSVGINTARANPTNNTVGINATSNLAATNATTKAAGANATINCVGTNATSNNSVRPTFSSETPISGSNFVQAQKKSQQNHVPAKQSPLGSLGCAAKSRVISKKPPIKSTSNSDASFRAMAVAAGARIASPSDAASLLKAAQAKNAVHIMPTSGAPIKPTMPGGVPCHTEAHPNVRYMCTGMSATPVSPYPVASTGAPQTDSVKAASFTVQHTPSTGTTLLNVASKQTNEASCSVAGEPSMQEVKNEEGSTVPVPGYLTKGEIQGDGACVSVTVQNELVQEDKVASSEVDAKLKVDNTVTVENPPSSLNVMTVESHHEILIDIQPKDAPSENGIKMLGSPVRGENHSATEENCENLNRNEVKEDFPTWVADGCSEKVEILGKEEAGND</sequence>
<dbReference type="PANTHER" id="PTHR47206">
    <property type="entry name" value="HOMEODOMAIN-LIKE SUPERFAMILY PROTEIN"/>
    <property type="match status" value="1"/>
</dbReference>
<evidence type="ECO:0000259" key="3">
    <source>
        <dbReference type="PROSITE" id="PS50090"/>
    </source>
</evidence>
<dbReference type="GO" id="GO:0005634">
    <property type="term" value="C:nucleus"/>
    <property type="evidence" value="ECO:0007669"/>
    <property type="project" value="UniProtKB-SubCell"/>
</dbReference>
<dbReference type="AlphaFoldDB" id="A0A8K0H7G9"/>
<accession>A0A8K0H7G9</accession>
<keyword evidence="2" id="KW-0539">Nucleus</keyword>
<dbReference type="PANTHER" id="PTHR47206:SF1">
    <property type="entry name" value="HOMEODOMAIN-LIKE SUPERFAMILY PROTEIN"/>
    <property type="match status" value="1"/>
</dbReference>
<evidence type="ECO:0000313" key="6">
    <source>
        <dbReference type="Proteomes" id="UP000796880"/>
    </source>
</evidence>
<dbReference type="CDD" id="cd11660">
    <property type="entry name" value="SANT_TRF"/>
    <property type="match status" value="1"/>
</dbReference>
<dbReference type="PROSITE" id="PS50090">
    <property type="entry name" value="MYB_LIKE"/>
    <property type="match status" value="1"/>
</dbReference>
<organism evidence="5 6">
    <name type="scientific">Rhamnella rubrinervis</name>
    <dbReference type="NCBI Taxonomy" id="2594499"/>
    <lineage>
        <taxon>Eukaryota</taxon>
        <taxon>Viridiplantae</taxon>
        <taxon>Streptophyta</taxon>
        <taxon>Embryophyta</taxon>
        <taxon>Tracheophyta</taxon>
        <taxon>Spermatophyta</taxon>
        <taxon>Magnoliopsida</taxon>
        <taxon>eudicotyledons</taxon>
        <taxon>Gunneridae</taxon>
        <taxon>Pentapetalae</taxon>
        <taxon>rosids</taxon>
        <taxon>fabids</taxon>
        <taxon>Rosales</taxon>
        <taxon>Rhamnaceae</taxon>
        <taxon>rhamnoid group</taxon>
        <taxon>Rhamneae</taxon>
        <taxon>Rhamnella</taxon>
    </lineage>
</organism>